<feature type="domain" description="C2H2-type" evidence="3">
    <location>
        <begin position="107"/>
        <end position="135"/>
    </location>
</feature>
<keyword evidence="1" id="KW-0862">Zinc</keyword>
<feature type="compositionally biased region" description="Basic and acidic residues" evidence="2">
    <location>
        <begin position="39"/>
        <end position="54"/>
    </location>
</feature>
<feature type="region of interest" description="Disordered" evidence="2">
    <location>
        <begin position="193"/>
        <end position="219"/>
    </location>
</feature>
<dbReference type="PROSITE" id="PS00028">
    <property type="entry name" value="ZINC_FINGER_C2H2_1"/>
    <property type="match status" value="2"/>
</dbReference>
<dbReference type="KEGG" id="mcha:111017588"/>
<protein>
    <submittedName>
        <fullName evidence="5">Uncharacterized protein LOC111017588</fullName>
    </submittedName>
</protein>
<feature type="compositionally biased region" description="Basic and acidic residues" evidence="2">
    <location>
        <begin position="385"/>
        <end position="401"/>
    </location>
</feature>
<dbReference type="SMART" id="SM00355">
    <property type="entry name" value="ZnF_C2H2"/>
    <property type="match status" value="3"/>
</dbReference>
<accession>A0A6J1D6W3</accession>
<evidence type="ECO:0000259" key="3">
    <source>
        <dbReference type="PROSITE" id="PS50157"/>
    </source>
</evidence>
<dbReference type="RefSeq" id="XP_022149092.1">
    <property type="nucleotide sequence ID" value="XM_022293400.1"/>
</dbReference>
<gene>
    <name evidence="5" type="primary">LOC111017588</name>
</gene>
<dbReference type="Pfam" id="PF13912">
    <property type="entry name" value="zf-C2H2_6"/>
    <property type="match status" value="2"/>
</dbReference>
<dbReference type="AlphaFoldDB" id="A0A6J1D6W3"/>
<dbReference type="OrthoDB" id="9451254at2759"/>
<dbReference type="Proteomes" id="UP000504603">
    <property type="component" value="Unplaced"/>
</dbReference>
<organism evidence="4 5">
    <name type="scientific">Momordica charantia</name>
    <name type="common">Bitter gourd</name>
    <name type="synonym">Balsam pear</name>
    <dbReference type="NCBI Taxonomy" id="3673"/>
    <lineage>
        <taxon>Eukaryota</taxon>
        <taxon>Viridiplantae</taxon>
        <taxon>Streptophyta</taxon>
        <taxon>Embryophyta</taxon>
        <taxon>Tracheophyta</taxon>
        <taxon>Spermatophyta</taxon>
        <taxon>Magnoliopsida</taxon>
        <taxon>eudicotyledons</taxon>
        <taxon>Gunneridae</taxon>
        <taxon>Pentapetalae</taxon>
        <taxon>rosids</taxon>
        <taxon>fabids</taxon>
        <taxon>Cucurbitales</taxon>
        <taxon>Cucurbitaceae</taxon>
        <taxon>Momordiceae</taxon>
        <taxon>Momordica</taxon>
    </lineage>
</organism>
<evidence type="ECO:0000256" key="1">
    <source>
        <dbReference type="PROSITE-ProRule" id="PRU00042"/>
    </source>
</evidence>
<feature type="domain" description="C2H2-type" evidence="3">
    <location>
        <begin position="407"/>
        <end position="429"/>
    </location>
</feature>
<dbReference type="InterPro" id="IPR036236">
    <property type="entry name" value="Znf_C2H2_sf"/>
</dbReference>
<dbReference type="SUPFAM" id="SSF57667">
    <property type="entry name" value="beta-beta-alpha zinc fingers"/>
    <property type="match status" value="2"/>
</dbReference>
<evidence type="ECO:0000313" key="5">
    <source>
        <dbReference type="RefSeq" id="XP_022149092.1"/>
    </source>
</evidence>
<keyword evidence="4" id="KW-1185">Reference proteome</keyword>
<feature type="domain" description="C2H2-type" evidence="3">
    <location>
        <begin position="15"/>
        <end position="42"/>
    </location>
</feature>
<dbReference type="Gene3D" id="3.30.160.60">
    <property type="entry name" value="Classic Zinc Finger"/>
    <property type="match status" value="1"/>
</dbReference>
<evidence type="ECO:0000256" key="2">
    <source>
        <dbReference type="SAM" id="MobiDB-lite"/>
    </source>
</evidence>
<keyword evidence="1" id="KW-0863">Zinc-finger</keyword>
<dbReference type="GO" id="GO:0008270">
    <property type="term" value="F:zinc ion binding"/>
    <property type="evidence" value="ECO:0007669"/>
    <property type="project" value="UniProtKB-KW"/>
</dbReference>
<name>A0A6J1D6W3_MOMCH</name>
<evidence type="ECO:0000313" key="4">
    <source>
        <dbReference type="Proteomes" id="UP000504603"/>
    </source>
</evidence>
<dbReference type="GeneID" id="111017588"/>
<dbReference type="PROSITE" id="PS50157">
    <property type="entry name" value="ZINC_FINGER_C2H2_2"/>
    <property type="match status" value="3"/>
</dbReference>
<feature type="region of interest" description="Disordered" evidence="2">
    <location>
        <begin position="383"/>
        <end position="403"/>
    </location>
</feature>
<dbReference type="InterPro" id="IPR013087">
    <property type="entry name" value="Znf_C2H2_type"/>
</dbReference>
<feature type="compositionally biased region" description="Low complexity" evidence="2">
    <location>
        <begin position="74"/>
        <end position="85"/>
    </location>
</feature>
<reference evidence="5" key="1">
    <citation type="submission" date="2025-08" db="UniProtKB">
        <authorList>
            <consortium name="RefSeq"/>
        </authorList>
    </citation>
    <scope>IDENTIFICATION</scope>
    <source>
        <strain evidence="5">OHB3-1</strain>
    </source>
</reference>
<dbReference type="PANTHER" id="PTHR46869:SF6">
    <property type="entry name" value="C2H2-TYPE DOMAIN-CONTAINING PROTEIN"/>
    <property type="match status" value="1"/>
</dbReference>
<feature type="region of interest" description="Disordered" evidence="2">
    <location>
        <begin position="39"/>
        <end position="88"/>
    </location>
</feature>
<keyword evidence="1" id="KW-0479">Metal-binding</keyword>
<dbReference type="PANTHER" id="PTHR46869">
    <property type="entry name" value="C2H2-LIKE ZINC FINGER PROTEIN"/>
    <property type="match status" value="1"/>
</dbReference>
<proteinExistence type="predicted"/>
<sequence length="467" mass="52385">MKNYISMENSRETKFVCNFCNKSYPCGKSLGGHIRIHKNEKSTRVAEKQKERTSIVKLQVPTDRRRSKRDSESEVGNGNSSSGYGLRENPKITQRFADSGFSSRQDRFCRECGKGFQSSDTLCWHLACNSENERESKRLEYHYRITHQNPELVANRSVSPERVREAAMCLMMMSKASRFSGLEGLYSVAESSDSKSSSRHFRESDTSASNSNGGLEMKEVTGRINKLEVSEYGGDNSDYENFRKEARKKVKLKVSVSGPLIDEDYKKPDVKVGVRIGGSSADILKNSVKTKKNDDRVHTSSYKYELRKRLKNDSYSPDLWEGSNKKISNGCSIHSEIVHSHHRESHTRMSNGCEWTHPSGENIINTANNSSISTPARELIACSSGKDKSHQDTSGNEEKKLGPKRKHKCPICFKAFKSGQALGGHKRSHVVGSLEDASIVTRQEPITGLIDLNVPAPMEDEESGRWG</sequence>